<reference evidence="4" key="1">
    <citation type="submission" date="2015-01" db="EMBL/GenBank/DDBJ databases">
        <authorList>
            <person name="Durling Mikael"/>
        </authorList>
    </citation>
    <scope>NUCLEOTIDE SEQUENCE</scope>
</reference>
<proteinExistence type="predicted"/>
<feature type="transmembrane region" description="Helical" evidence="2">
    <location>
        <begin position="16"/>
        <end position="36"/>
    </location>
</feature>
<feature type="region of interest" description="Disordered" evidence="1">
    <location>
        <begin position="285"/>
        <end position="341"/>
    </location>
</feature>
<name>A0A0B7K269_BIOOC</name>
<feature type="domain" description="Rhodopsin" evidence="3">
    <location>
        <begin position="35"/>
        <end position="267"/>
    </location>
</feature>
<keyword evidence="2" id="KW-1133">Transmembrane helix</keyword>
<evidence type="ECO:0000256" key="1">
    <source>
        <dbReference type="SAM" id="MobiDB-lite"/>
    </source>
</evidence>
<sequence>MDDNRPHITDDDLSPLIQILTWLWLTFSLLFAIAQFFTKWTLSRRPALADAILTLALICASAQAATVLSTPGRVIGKSHALLDDGQIRNALKVLYASDILTFFSLATTKASVLVAFLDITPSRSHRLAIYITGGVVGGWGVAAVFTTAFQCPAPDRWDATAASCMDIATAQTALASIMILTDAALVAIPTVVIVPLKVKWSKRLTVLASFWARIFVIAATIVYMVFLQKLPRDGDYLLDVTKTLLCKETIQMTSILAATIPFLKPFLISLESGFLRADDENRRVDTTAYGTGDGPSKPTKSGRSGRSSSRYVQIPDKHPSAQPSIELRSTESRDATLLGHE</sequence>
<feature type="transmembrane region" description="Helical" evidence="2">
    <location>
        <begin position="206"/>
        <end position="226"/>
    </location>
</feature>
<evidence type="ECO:0000313" key="4">
    <source>
        <dbReference type="EMBL" id="CEO49667.1"/>
    </source>
</evidence>
<evidence type="ECO:0000256" key="2">
    <source>
        <dbReference type="SAM" id="Phobius"/>
    </source>
</evidence>
<dbReference type="AlphaFoldDB" id="A0A0B7K269"/>
<feature type="transmembrane region" description="Helical" evidence="2">
    <location>
        <begin position="169"/>
        <end position="194"/>
    </location>
</feature>
<dbReference type="PANTHER" id="PTHR38794:SF1">
    <property type="entry name" value="INTEGRAL MEMBRANE PROTEIN"/>
    <property type="match status" value="1"/>
</dbReference>
<feature type="transmembrane region" description="Helical" evidence="2">
    <location>
        <begin position="127"/>
        <end position="149"/>
    </location>
</feature>
<feature type="compositionally biased region" description="Basic and acidic residues" evidence="1">
    <location>
        <begin position="328"/>
        <end position="341"/>
    </location>
</feature>
<dbReference type="Pfam" id="PF20684">
    <property type="entry name" value="Fung_rhodopsin"/>
    <property type="match status" value="1"/>
</dbReference>
<dbReference type="PANTHER" id="PTHR38794">
    <property type="entry name" value="INTEGRAL MEMBRANE PROTEIN"/>
    <property type="match status" value="1"/>
</dbReference>
<keyword evidence="2" id="KW-0472">Membrane</keyword>
<dbReference type="EMBL" id="CDPU01000015">
    <property type="protein sequence ID" value="CEO49667.1"/>
    <property type="molecule type" value="Genomic_DNA"/>
</dbReference>
<feature type="compositionally biased region" description="Low complexity" evidence="1">
    <location>
        <begin position="301"/>
        <end position="310"/>
    </location>
</feature>
<protein>
    <recommendedName>
        <fullName evidence="3">Rhodopsin domain-containing protein</fullName>
    </recommendedName>
</protein>
<gene>
    <name evidence="4" type="ORF">BN869_000005724_1</name>
</gene>
<keyword evidence="2" id="KW-0812">Transmembrane</keyword>
<organism evidence="4">
    <name type="scientific">Bionectria ochroleuca</name>
    <name type="common">Gliocladium roseum</name>
    <dbReference type="NCBI Taxonomy" id="29856"/>
    <lineage>
        <taxon>Eukaryota</taxon>
        <taxon>Fungi</taxon>
        <taxon>Dikarya</taxon>
        <taxon>Ascomycota</taxon>
        <taxon>Pezizomycotina</taxon>
        <taxon>Sordariomycetes</taxon>
        <taxon>Hypocreomycetidae</taxon>
        <taxon>Hypocreales</taxon>
        <taxon>Bionectriaceae</taxon>
        <taxon>Clonostachys</taxon>
    </lineage>
</organism>
<evidence type="ECO:0000259" key="3">
    <source>
        <dbReference type="Pfam" id="PF20684"/>
    </source>
</evidence>
<dbReference type="InterPro" id="IPR049326">
    <property type="entry name" value="Rhodopsin_dom_fungi"/>
</dbReference>
<accession>A0A0B7K269</accession>